<dbReference type="Gene3D" id="3.30.43.10">
    <property type="entry name" value="Uridine Diphospho-n-acetylenolpyruvylglucosamine Reductase, domain 2"/>
    <property type="match status" value="1"/>
</dbReference>
<dbReference type="InterPro" id="IPR006094">
    <property type="entry name" value="Oxid_FAD_bind_N"/>
</dbReference>
<dbReference type="Pfam" id="PF01565">
    <property type="entry name" value="FAD_binding_4"/>
    <property type="match status" value="1"/>
</dbReference>
<comment type="caution">
    <text evidence="7">The sequence shown here is derived from an EMBL/GenBank/DDBJ whole genome shotgun (WGS) entry which is preliminary data.</text>
</comment>
<feature type="domain" description="FAD-binding PCMH-type" evidence="6">
    <location>
        <begin position="39"/>
        <end position="205"/>
    </location>
</feature>
<keyword evidence="3" id="KW-0285">Flavoprotein</keyword>
<dbReference type="InterPro" id="IPR016169">
    <property type="entry name" value="FAD-bd_PCMH_sub2"/>
</dbReference>
<gene>
    <name evidence="7" type="ORF">E1263_37065</name>
</gene>
<evidence type="ECO:0000313" key="7">
    <source>
        <dbReference type="EMBL" id="TDD46201.1"/>
    </source>
</evidence>
<dbReference type="InterPro" id="IPR036318">
    <property type="entry name" value="FAD-bd_PCMH-like_sf"/>
</dbReference>
<dbReference type="Gene3D" id="3.40.462.20">
    <property type="match status" value="1"/>
</dbReference>
<reference evidence="7 8" key="1">
    <citation type="submission" date="2019-03" db="EMBL/GenBank/DDBJ databases">
        <title>Draft genome sequences of novel Actinobacteria.</title>
        <authorList>
            <person name="Sahin N."/>
            <person name="Ay H."/>
            <person name="Saygin H."/>
        </authorList>
    </citation>
    <scope>NUCLEOTIDE SEQUENCE [LARGE SCALE GENOMIC DNA]</scope>
    <source>
        <strain evidence="7 8">JCM 13523</strain>
    </source>
</reference>
<sequence length="454" mass="46961">MGTNVNELVEQLRKAVAGPVLTVGDDGFADELAGFKTNVVHQPDLVVGITSAADAAAVVAAAAGTPIRVLATGHGLGTPVTEGIVITTSRLNGLSIDPATKIAHIEAGCRWADVIAAAAKHGLAPIAGASGNVGCIGLLLGGGFGPLARTYGLGSDWVRGFELVTGAGEVVTANATEHPDLFWALRGGKGGFGVVTSVDVELVELTTLYGGSVFFDAPEIDGVVRTWIDWTTTLPEAATTSAIILRLPPLPFIPEPLRGKTVVSVRFAYVGDPAEGEKLFAPIRAAGAVLIDLLGEMPASQIASIHNDPTEPTVSWDRGLLLDELDGDFADAYLGAVGPDQQVPMVAVELRHLGGAVSRDVPEGSAVGGRSGAYTLFMVGAPDPSLFETVLPAVAEQVLSSVQKWTSAVNTVNLADGFVLPGSYEACWPAETLARLAEVRSTYDPAGRFPYGPR</sequence>
<dbReference type="PANTHER" id="PTHR42973:SF39">
    <property type="entry name" value="FAD-BINDING PCMH-TYPE DOMAIN-CONTAINING PROTEIN"/>
    <property type="match status" value="1"/>
</dbReference>
<dbReference type="InterPro" id="IPR016166">
    <property type="entry name" value="FAD-bd_PCMH"/>
</dbReference>
<dbReference type="EMBL" id="SMKX01000180">
    <property type="protein sequence ID" value="TDD46201.1"/>
    <property type="molecule type" value="Genomic_DNA"/>
</dbReference>
<keyword evidence="5" id="KW-0560">Oxidoreductase</keyword>
<dbReference type="OrthoDB" id="3682986at2"/>
<comment type="similarity">
    <text evidence="2">Belongs to the oxygen-dependent FAD-linked oxidoreductase family.</text>
</comment>
<accession>A0A4R4YMF5</accession>
<dbReference type="AlphaFoldDB" id="A0A4R4YMF5"/>
<proteinExistence type="inferred from homology"/>
<evidence type="ECO:0000256" key="2">
    <source>
        <dbReference type="ARBA" id="ARBA00005466"/>
    </source>
</evidence>
<evidence type="ECO:0000256" key="5">
    <source>
        <dbReference type="ARBA" id="ARBA00023002"/>
    </source>
</evidence>
<evidence type="ECO:0000313" key="8">
    <source>
        <dbReference type="Proteomes" id="UP000295124"/>
    </source>
</evidence>
<organism evidence="7 8">
    <name type="scientific">Kribbella antibiotica</name>
    <dbReference type="NCBI Taxonomy" id="190195"/>
    <lineage>
        <taxon>Bacteria</taxon>
        <taxon>Bacillati</taxon>
        <taxon>Actinomycetota</taxon>
        <taxon>Actinomycetes</taxon>
        <taxon>Propionibacteriales</taxon>
        <taxon>Kribbellaceae</taxon>
        <taxon>Kribbella</taxon>
    </lineage>
</organism>
<evidence type="ECO:0000256" key="1">
    <source>
        <dbReference type="ARBA" id="ARBA00001974"/>
    </source>
</evidence>
<dbReference type="InterPro" id="IPR016167">
    <property type="entry name" value="FAD-bd_PCMH_sub1"/>
</dbReference>
<evidence type="ECO:0000256" key="4">
    <source>
        <dbReference type="ARBA" id="ARBA00022827"/>
    </source>
</evidence>
<evidence type="ECO:0000259" key="6">
    <source>
        <dbReference type="PROSITE" id="PS51387"/>
    </source>
</evidence>
<comment type="cofactor">
    <cofactor evidence="1">
        <name>FAD</name>
        <dbReference type="ChEBI" id="CHEBI:57692"/>
    </cofactor>
</comment>
<protein>
    <submittedName>
        <fullName evidence="7">FAD-binding oxidoreductase</fullName>
    </submittedName>
</protein>
<dbReference type="PANTHER" id="PTHR42973">
    <property type="entry name" value="BINDING OXIDOREDUCTASE, PUTATIVE (AFU_ORTHOLOGUE AFUA_1G17690)-RELATED"/>
    <property type="match status" value="1"/>
</dbReference>
<dbReference type="GO" id="GO:0071949">
    <property type="term" value="F:FAD binding"/>
    <property type="evidence" value="ECO:0007669"/>
    <property type="project" value="InterPro"/>
</dbReference>
<keyword evidence="4" id="KW-0274">FAD</keyword>
<dbReference type="SUPFAM" id="SSF56176">
    <property type="entry name" value="FAD-binding/transporter-associated domain-like"/>
    <property type="match status" value="1"/>
</dbReference>
<dbReference type="PROSITE" id="PS51387">
    <property type="entry name" value="FAD_PCMH"/>
    <property type="match status" value="1"/>
</dbReference>
<dbReference type="GO" id="GO:0016491">
    <property type="term" value="F:oxidoreductase activity"/>
    <property type="evidence" value="ECO:0007669"/>
    <property type="project" value="UniProtKB-KW"/>
</dbReference>
<dbReference type="Gene3D" id="3.30.465.10">
    <property type="match status" value="1"/>
</dbReference>
<name>A0A4R4YMF5_9ACTN</name>
<evidence type="ECO:0000256" key="3">
    <source>
        <dbReference type="ARBA" id="ARBA00022630"/>
    </source>
</evidence>
<dbReference type="Proteomes" id="UP000295124">
    <property type="component" value="Unassembled WGS sequence"/>
</dbReference>
<keyword evidence="8" id="KW-1185">Reference proteome</keyword>
<dbReference type="InterPro" id="IPR050416">
    <property type="entry name" value="FAD-linked_Oxidoreductase"/>
</dbReference>